<feature type="compositionally biased region" description="Polar residues" evidence="1">
    <location>
        <begin position="29"/>
        <end position="46"/>
    </location>
</feature>
<dbReference type="VEuPathDB" id="FungiDB:H257_05219"/>
<sequence length="102" mass="11403">MEACTRLAGCCEIDLLVWSSHLTTAPTIQQSSEKLQQDPTSTSDTAEQGFIPHQAALIEIIIQAGRRHEERLQTLEAKLEGRGDYKKRESVSHKATATKKQR</sequence>
<gene>
    <name evidence="2" type="ORF">AaE_015162</name>
</gene>
<evidence type="ECO:0000313" key="3">
    <source>
        <dbReference type="Proteomes" id="UP000469452"/>
    </source>
</evidence>
<proteinExistence type="predicted"/>
<feature type="region of interest" description="Disordered" evidence="1">
    <location>
        <begin position="29"/>
        <end position="49"/>
    </location>
</feature>
<dbReference type="AlphaFoldDB" id="A0A6A4Z2K2"/>
<protein>
    <submittedName>
        <fullName evidence="2">Uncharacterized protein</fullName>
    </submittedName>
</protein>
<comment type="caution">
    <text evidence="2">The sequence shown here is derived from an EMBL/GenBank/DDBJ whole genome shotgun (WGS) entry which is preliminary data.</text>
</comment>
<reference evidence="2 3" key="1">
    <citation type="submission" date="2019-06" db="EMBL/GenBank/DDBJ databases">
        <title>Genomics analysis of Aphanomyces spp. identifies a new class of oomycete effector associated with host adaptation.</title>
        <authorList>
            <person name="Gaulin E."/>
        </authorList>
    </citation>
    <scope>NUCLEOTIDE SEQUENCE [LARGE SCALE GENOMIC DNA]</scope>
    <source>
        <strain evidence="2 3">E</strain>
    </source>
</reference>
<dbReference type="Proteomes" id="UP000469452">
    <property type="component" value="Unassembled WGS sequence"/>
</dbReference>
<evidence type="ECO:0000256" key="1">
    <source>
        <dbReference type="SAM" id="MobiDB-lite"/>
    </source>
</evidence>
<feature type="region of interest" description="Disordered" evidence="1">
    <location>
        <begin position="79"/>
        <end position="102"/>
    </location>
</feature>
<dbReference type="EMBL" id="VJMI01020555">
    <property type="protein sequence ID" value="KAF0703983.1"/>
    <property type="molecule type" value="Genomic_DNA"/>
</dbReference>
<evidence type="ECO:0000313" key="2">
    <source>
        <dbReference type="EMBL" id="KAF0703983.1"/>
    </source>
</evidence>
<organism evidence="2 3">
    <name type="scientific">Aphanomyces astaci</name>
    <name type="common">Crayfish plague agent</name>
    <dbReference type="NCBI Taxonomy" id="112090"/>
    <lineage>
        <taxon>Eukaryota</taxon>
        <taxon>Sar</taxon>
        <taxon>Stramenopiles</taxon>
        <taxon>Oomycota</taxon>
        <taxon>Saprolegniomycetes</taxon>
        <taxon>Saprolegniales</taxon>
        <taxon>Verrucalvaceae</taxon>
        <taxon>Aphanomyces</taxon>
    </lineage>
</organism>
<name>A0A6A4Z2K2_APHAT</name>
<feature type="compositionally biased region" description="Basic and acidic residues" evidence="1">
    <location>
        <begin position="79"/>
        <end position="92"/>
    </location>
</feature>
<accession>A0A6A4Z2K2</accession>